<keyword evidence="8" id="KW-0902">Two-component regulatory system</keyword>
<feature type="transmembrane region" description="Helical" evidence="9">
    <location>
        <begin position="108"/>
        <end position="127"/>
    </location>
</feature>
<keyword evidence="7" id="KW-0067">ATP-binding</keyword>
<evidence type="ECO:0000313" key="11">
    <source>
        <dbReference type="EMBL" id="MDQ0252849.1"/>
    </source>
</evidence>
<evidence type="ECO:0000256" key="4">
    <source>
        <dbReference type="ARBA" id="ARBA00022679"/>
    </source>
</evidence>
<dbReference type="Proteomes" id="UP001230005">
    <property type="component" value="Unassembled WGS sequence"/>
</dbReference>
<evidence type="ECO:0000256" key="7">
    <source>
        <dbReference type="ARBA" id="ARBA00022840"/>
    </source>
</evidence>
<dbReference type="CDD" id="cd00075">
    <property type="entry name" value="HATPase"/>
    <property type="match status" value="1"/>
</dbReference>
<keyword evidence="3" id="KW-0597">Phosphoprotein</keyword>
<evidence type="ECO:0000256" key="3">
    <source>
        <dbReference type="ARBA" id="ARBA00022553"/>
    </source>
</evidence>
<dbReference type="EC" id="2.7.13.3" evidence="2"/>
<gene>
    <name evidence="11" type="ORF">J2S74_000221</name>
</gene>
<proteinExistence type="predicted"/>
<feature type="transmembrane region" description="Helical" evidence="9">
    <location>
        <begin position="147"/>
        <end position="168"/>
    </location>
</feature>
<feature type="transmembrane region" description="Helical" evidence="9">
    <location>
        <begin position="52"/>
        <end position="69"/>
    </location>
</feature>
<feature type="transmembrane region" description="Helical" evidence="9">
    <location>
        <begin position="7"/>
        <end position="23"/>
    </location>
</feature>
<keyword evidence="9" id="KW-0812">Transmembrane</keyword>
<comment type="catalytic activity">
    <reaction evidence="1">
        <text>ATP + protein L-histidine = ADP + protein N-phospho-L-histidine.</text>
        <dbReference type="EC" id="2.7.13.3"/>
    </reaction>
</comment>
<dbReference type="GO" id="GO:0004673">
    <property type="term" value="F:protein histidine kinase activity"/>
    <property type="evidence" value="ECO:0007669"/>
    <property type="project" value="UniProtKB-EC"/>
</dbReference>
<dbReference type="Gene3D" id="3.30.565.10">
    <property type="entry name" value="Histidine kinase-like ATPase, C-terminal domain"/>
    <property type="match status" value="1"/>
</dbReference>
<feature type="transmembrane region" description="Helical" evidence="9">
    <location>
        <begin position="29"/>
        <end position="45"/>
    </location>
</feature>
<name>A0ABT9ZPS7_9BACI</name>
<feature type="domain" description="Histidine kinase" evidence="10">
    <location>
        <begin position="242"/>
        <end position="416"/>
    </location>
</feature>
<dbReference type="SMART" id="SM00387">
    <property type="entry name" value="HATPase_c"/>
    <property type="match status" value="1"/>
</dbReference>
<dbReference type="Pfam" id="PF02518">
    <property type="entry name" value="HATPase_c"/>
    <property type="match status" value="1"/>
</dbReference>
<evidence type="ECO:0000256" key="6">
    <source>
        <dbReference type="ARBA" id="ARBA00022777"/>
    </source>
</evidence>
<keyword evidence="4 11" id="KW-0808">Transferase</keyword>
<keyword evidence="6 11" id="KW-0418">Kinase</keyword>
<evidence type="ECO:0000256" key="9">
    <source>
        <dbReference type="SAM" id="Phobius"/>
    </source>
</evidence>
<dbReference type="PROSITE" id="PS50109">
    <property type="entry name" value="HIS_KIN"/>
    <property type="match status" value="1"/>
</dbReference>
<organism evidence="11 12">
    <name type="scientific">Evansella vedderi</name>
    <dbReference type="NCBI Taxonomy" id="38282"/>
    <lineage>
        <taxon>Bacteria</taxon>
        <taxon>Bacillati</taxon>
        <taxon>Bacillota</taxon>
        <taxon>Bacilli</taxon>
        <taxon>Bacillales</taxon>
        <taxon>Bacillaceae</taxon>
        <taxon>Evansella</taxon>
    </lineage>
</organism>
<keyword evidence="9" id="KW-1133">Transmembrane helix</keyword>
<dbReference type="InterPro" id="IPR004358">
    <property type="entry name" value="Sig_transdc_His_kin-like_C"/>
</dbReference>
<feature type="transmembrane region" description="Helical" evidence="9">
    <location>
        <begin position="81"/>
        <end position="101"/>
    </location>
</feature>
<dbReference type="RefSeq" id="WP_307320739.1">
    <property type="nucleotide sequence ID" value="NZ_JAUSUG010000001.1"/>
</dbReference>
<accession>A0ABT9ZPS7</accession>
<evidence type="ECO:0000256" key="8">
    <source>
        <dbReference type="ARBA" id="ARBA00023012"/>
    </source>
</evidence>
<dbReference type="EMBL" id="JAUSUG010000001">
    <property type="protein sequence ID" value="MDQ0252849.1"/>
    <property type="molecule type" value="Genomic_DNA"/>
</dbReference>
<dbReference type="PANTHER" id="PTHR44936:SF9">
    <property type="entry name" value="SENSOR PROTEIN CREC"/>
    <property type="match status" value="1"/>
</dbReference>
<evidence type="ECO:0000313" key="12">
    <source>
        <dbReference type="Proteomes" id="UP001230005"/>
    </source>
</evidence>
<evidence type="ECO:0000256" key="2">
    <source>
        <dbReference type="ARBA" id="ARBA00012438"/>
    </source>
</evidence>
<dbReference type="SUPFAM" id="SSF55874">
    <property type="entry name" value="ATPase domain of HSP90 chaperone/DNA topoisomerase II/histidine kinase"/>
    <property type="match status" value="1"/>
</dbReference>
<dbReference type="InterPro" id="IPR036890">
    <property type="entry name" value="HATPase_C_sf"/>
</dbReference>
<dbReference type="InterPro" id="IPR050980">
    <property type="entry name" value="2C_sensor_his_kinase"/>
</dbReference>
<evidence type="ECO:0000259" key="10">
    <source>
        <dbReference type="PROSITE" id="PS50109"/>
    </source>
</evidence>
<dbReference type="InterPro" id="IPR003594">
    <property type="entry name" value="HATPase_dom"/>
</dbReference>
<dbReference type="InterPro" id="IPR005467">
    <property type="entry name" value="His_kinase_dom"/>
</dbReference>
<reference evidence="11 12" key="1">
    <citation type="submission" date="2023-07" db="EMBL/GenBank/DDBJ databases">
        <title>Genomic Encyclopedia of Type Strains, Phase IV (KMG-IV): sequencing the most valuable type-strain genomes for metagenomic binning, comparative biology and taxonomic classification.</title>
        <authorList>
            <person name="Goeker M."/>
        </authorList>
    </citation>
    <scope>NUCLEOTIDE SEQUENCE [LARGE SCALE GENOMIC DNA]</scope>
    <source>
        <strain evidence="11 12">DSM 9768</strain>
    </source>
</reference>
<keyword evidence="5" id="KW-0547">Nucleotide-binding</keyword>
<keyword evidence="12" id="KW-1185">Reference proteome</keyword>
<keyword evidence="9" id="KW-0472">Membrane</keyword>
<evidence type="ECO:0000256" key="1">
    <source>
        <dbReference type="ARBA" id="ARBA00000085"/>
    </source>
</evidence>
<sequence>MKQQVRFLLIVMVAVAILGEWRIFLFDHAFRFSLAVIFFAFILLWRKDISPLLVGVCVGSFVVFFRIGLDVLVGKNMLDSFCIHFPAFFFYITYSLLFVICKVRKHRNSVFLAAGLLIIIEILSNVVELQVRATITDFSVQFSDLHMIMFIAFIRSSAAVGFFTFLLFREAKVNEEATRAKNEKMLAILSDLYGETIQLQNSIKDIEKLTIFCKETVRRLENSRFPENQKIAGDVLWITCEVHELQKNYHRINAGLQQIITNKIAHDTMNIQELVQYVINSNKKYSLHLQKDIEFTKYIEPNDYDVQILKLLPIFQNLLVNAVEAIDSTGKIEVEVYRVDDTFSIHMKDNGPGIPDQEKPYIFQLGYSTKFKSDGTMSTGIGLYYVHEIVTKLGGSIQVKDGAKGTYMYVQLPFEKIKVE</sequence>
<protein>
    <recommendedName>
        <fullName evidence="2">histidine kinase</fullName>
        <ecNumber evidence="2">2.7.13.3</ecNumber>
    </recommendedName>
</protein>
<evidence type="ECO:0000256" key="5">
    <source>
        <dbReference type="ARBA" id="ARBA00022741"/>
    </source>
</evidence>
<dbReference type="PRINTS" id="PR00344">
    <property type="entry name" value="BCTRLSENSOR"/>
</dbReference>
<comment type="caution">
    <text evidence="11">The sequence shown here is derived from an EMBL/GenBank/DDBJ whole genome shotgun (WGS) entry which is preliminary data.</text>
</comment>
<dbReference type="PANTHER" id="PTHR44936">
    <property type="entry name" value="SENSOR PROTEIN CREC"/>
    <property type="match status" value="1"/>
</dbReference>